<evidence type="ECO:0000313" key="2">
    <source>
        <dbReference type="Proteomes" id="UP001055587"/>
    </source>
</evidence>
<organism evidence="1 2">
    <name type="scientific">Erwinia phage Zoomie</name>
    <dbReference type="NCBI Taxonomy" id="2851072"/>
    <lineage>
        <taxon>Viruses</taxon>
        <taxon>Duplodnaviria</taxon>
        <taxon>Heunggongvirae</taxon>
        <taxon>Uroviricota</taxon>
        <taxon>Caudoviricetes</taxon>
        <taxon>Autographivirales</taxon>
        <taxon>Autoscriptoviridae</taxon>
        <taxon>Slopekvirinae</taxon>
        <taxon>Zoomievirus</taxon>
        <taxon>Zoomievirus zoomie</taxon>
    </lineage>
</organism>
<proteinExistence type="predicted"/>
<sequence length="39" mass="4752">MAILNTFRRVYKFRLNYDGQGRRHAIRHALRATIAIHWK</sequence>
<reference evidence="1" key="1">
    <citation type="submission" date="2021-06" db="EMBL/GenBank/DDBJ databases">
        <title>Four novel Curtobacterium phages isolated from Environmental samples.</title>
        <authorList>
            <person name="Alanin K.W.S."/>
            <person name="Djurhuus A.M."/>
            <person name="Olsen N.S."/>
            <person name="Carstens A.B."/>
            <person name="Nielsen T.K."/>
            <person name="Kot W."/>
            <person name="Hansen L.H."/>
        </authorList>
    </citation>
    <scope>NUCLEOTIDE SEQUENCE</scope>
</reference>
<evidence type="ECO:0000313" key="1">
    <source>
        <dbReference type="EMBL" id="QXG07794.1"/>
    </source>
</evidence>
<name>A0A9E6N8G0_9CAUD</name>
<dbReference type="EMBL" id="MZ333135">
    <property type="protein sequence ID" value="QXG07794.1"/>
    <property type="molecule type" value="Genomic_DNA"/>
</dbReference>
<keyword evidence="2" id="KW-1185">Reference proteome</keyword>
<accession>A0A9E6N8G0</accession>
<dbReference type="Proteomes" id="UP001055587">
    <property type="component" value="Segment"/>
</dbReference>
<protein>
    <submittedName>
        <fullName evidence="1">Uncharacterized protein</fullName>
    </submittedName>
</protein>